<feature type="compositionally biased region" description="Basic residues" evidence="8">
    <location>
        <begin position="164"/>
        <end position="179"/>
    </location>
</feature>
<dbReference type="HAMAP" id="MF_01385">
    <property type="entry name" value="UreF"/>
    <property type="match status" value="1"/>
</dbReference>
<dbReference type="InterPro" id="IPR007864">
    <property type="entry name" value="UreE_C_dom"/>
</dbReference>
<dbReference type="SUPFAM" id="SSF69737">
    <property type="entry name" value="Urease metallochaperone UreE, C-terminal domain"/>
    <property type="match status" value="1"/>
</dbReference>
<keyword evidence="2 7" id="KW-0963">Cytoplasm</keyword>
<dbReference type="PANTHER" id="PTHR33620">
    <property type="entry name" value="UREASE ACCESSORY PROTEIN F"/>
    <property type="match status" value="1"/>
</dbReference>
<gene>
    <name evidence="6 10" type="primary">ureE</name>
    <name evidence="7" type="synonym">ureF</name>
    <name evidence="10" type="ORF">KAK11_02335</name>
</gene>
<dbReference type="PANTHER" id="PTHR33620:SF1">
    <property type="entry name" value="UREASE ACCESSORY PROTEIN F"/>
    <property type="match status" value="1"/>
</dbReference>
<dbReference type="CDD" id="cd00571">
    <property type="entry name" value="UreE"/>
    <property type="match status" value="1"/>
</dbReference>
<dbReference type="Gene3D" id="3.30.70.790">
    <property type="entry name" value="UreE, C-terminal domain"/>
    <property type="match status" value="1"/>
</dbReference>
<evidence type="ECO:0000256" key="8">
    <source>
        <dbReference type="SAM" id="MobiDB-lite"/>
    </source>
</evidence>
<dbReference type="SUPFAM" id="SSF69287">
    <property type="entry name" value="Urease metallochaperone UreE, N-terminal domain"/>
    <property type="match status" value="1"/>
</dbReference>
<organism evidence="10 11">
    <name type="scientific">Ideonella paludis</name>
    <dbReference type="NCBI Taxonomy" id="1233411"/>
    <lineage>
        <taxon>Bacteria</taxon>
        <taxon>Pseudomonadati</taxon>
        <taxon>Pseudomonadota</taxon>
        <taxon>Betaproteobacteria</taxon>
        <taxon>Burkholderiales</taxon>
        <taxon>Sphaerotilaceae</taxon>
        <taxon>Ideonella</taxon>
    </lineage>
</organism>
<dbReference type="Pfam" id="PF01730">
    <property type="entry name" value="UreF"/>
    <property type="match status" value="1"/>
</dbReference>
<dbReference type="InterPro" id="IPR002639">
    <property type="entry name" value="UreF"/>
</dbReference>
<keyword evidence="11" id="KW-1185">Reference proteome</keyword>
<evidence type="ECO:0000256" key="4">
    <source>
        <dbReference type="ARBA" id="ARBA00022988"/>
    </source>
</evidence>
<dbReference type="InterPro" id="IPR012406">
    <property type="entry name" value="UreE"/>
</dbReference>
<dbReference type="NCBIfam" id="NF009751">
    <property type="entry name" value="PRK13261.1-1"/>
    <property type="match status" value="1"/>
</dbReference>
<comment type="caution">
    <text evidence="10">The sequence shown here is derived from an EMBL/GenBank/DDBJ whole genome shotgun (WGS) entry which is preliminary data.</text>
</comment>
<sequence length="428" mass="46236">MLRLSKRIPQGQGLAAALLRRAPSLALDWATRQKSRFDARLSNDEHVGVFLPRGHVLRGGDVLVAEDGRLVRVVAADEAVTVVSAPAMLNPAEAAHALMRGAYHLGNRHVMLSLQSGRLVMEPDPVLGEMLKGLGLEVREAREPFEPEGGAYGDHRSGHEHGHGHGHHHHGGDHTHHHASGAMPTPPPTPMTDPTRMMRLMWLASPTLPVGGYSYSEGLEPALAASHHTGVRDEASVQAWLLNQLQLSWARSEAPLMLAALAAWRSGDWGQLKTLNDWCLHTRESAELRRQSEQMGRSLAAWLAQAQADGIWPNWPVALEHTPTQALAPAPTWPVMFAAACACAQASPQDAVMAFGFGWAEAQAQAAIKATPLGQTAGQRVLAALVAALPEAAQAALQVKDAQRQCFSPLLAILSAQHETQYTRIFRS</sequence>
<dbReference type="Pfam" id="PF05194">
    <property type="entry name" value="UreE_C"/>
    <property type="match status" value="1"/>
</dbReference>
<dbReference type="RefSeq" id="WP_210805741.1">
    <property type="nucleotide sequence ID" value="NZ_JAGQDG010000001.1"/>
</dbReference>
<comment type="subunit">
    <text evidence="7">UreD, UreF and UreG form a complex that acts as a GTP-hydrolysis-dependent molecular chaperone, activating the urease apoprotein by helping to assemble the nickel containing metallocenter of UreC. The UreE protein probably delivers the nickel.</text>
</comment>
<evidence type="ECO:0000256" key="2">
    <source>
        <dbReference type="ARBA" id="ARBA00022490"/>
    </source>
</evidence>
<dbReference type="Proteomes" id="UP000672097">
    <property type="component" value="Unassembled WGS sequence"/>
</dbReference>
<feature type="domain" description="UreE urease accessory N-terminal" evidence="9">
    <location>
        <begin position="7"/>
        <end position="71"/>
    </location>
</feature>
<evidence type="ECO:0000256" key="7">
    <source>
        <dbReference type="HAMAP-Rule" id="MF_01385"/>
    </source>
</evidence>
<dbReference type="HAMAP" id="MF_00822">
    <property type="entry name" value="UreE"/>
    <property type="match status" value="1"/>
</dbReference>
<evidence type="ECO:0000256" key="5">
    <source>
        <dbReference type="ARBA" id="ARBA00023186"/>
    </source>
</evidence>
<reference evidence="10 11" key="1">
    <citation type="submission" date="2021-04" db="EMBL/GenBank/DDBJ databases">
        <title>The genome sequence of type strain Ideonella paludis KCTC 32238.</title>
        <authorList>
            <person name="Liu Y."/>
        </authorList>
    </citation>
    <scope>NUCLEOTIDE SEQUENCE [LARGE SCALE GENOMIC DNA]</scope>
    <source>
        <strain evidence="10 11">KCTC 32238</strain>
    </source>
</reference>
<dbReference type="InterPro" id="IPR038277">
    <property type="entry name" value="UreF_sf"/>
</dbReference>
<dbReference type="SMART" id="SM00988">
    <property type="entry name" value="UreE_N"/>
    <property type="match status" value="1"/>
</dbReference>
<comment type="function">
    <text evidence="6">Involved in urease metallocenter assembly. Binds nickel. Probably functions as a nickel donor during metallocenter assembly.</text>
</comment>
<keyword evidence="5 7" id="KW-0143">Chaperone</keyword>
<comment type="function">
    <text evidence="7">Required for maturation of urease via the functional incorporation of the urease nickel metallocenter.</text>
</comment>
<comment type="similarity">
    <text evidence="6">Belongs to the UreE family.</text>
</comment>
<name>A0ABS5DSM7_9BURK</name>
<dbReference type="InterPro" id="IPR004029">
    <property type="entry name" value="UreE_N"/>
</dbReference>
<keyword evidence="4 7" id="KW-0996">Nickel insertion</keyword>
<dbReference type="Pfam" id="PF02814">
    <property type="entry name" value="UreE_N"/>
    <property type="match status" value="1"/>
</dbReference>
<dbReference type="InterPro" id="IPR036118">
    <property type="entry name" value="UreE_N_sf"/>
</dbReference>
<evidence type="ECO:0000313" key="10">
    <source>
        <dbReference type="EMBL" id="MBQ0934149.1"/>
    </source>
</evidence>
<protein>
    <recommendedName>
        <fullName evidence="6 7">Multifunctional fusion protein</fullName>
    </recommendedName>
    <domain>
        <recommendedName>
            <fullName evidence="6">Urease accessory protein UreE</fullName>
        </recommendedName>
    </domain>
    <domain>
        <recommendedName>
            <fullName evidence="7">Urease accessory protein UreF</fullName>
        </recommendedName>
    </domain>
</protein>
<keyword evidence="3 6" id="KW-0533">Nickel</keyword>
<feature type="region of interest" description="Disordered" evidence="8">
    <location>
        <begin position="145"/>
        <end position="194"/>
    </location>
</feature>
<evidence type="ECO:0000313" key="11">
    <source>
        <dbReference type="Proteomes" id="UP000672097"/>
    </source>
</evidence>
<comment type="similarity">
    <text evidence="7">Belongs to the UreF family.</text>
</comment>
<dbReference type="Gene3D" id="1.10.4190.10">
    <property type="entry name" value="Urease accessory protein UreF"/>
    <property type="match status" value="1"/>
</dbReference>
<evidence type="ECO:0000256" key="6">
    <source>
        <dbReference type="HAMAP-Rule" id="MF_00822"/>
    </source>
</evidence>
<proteinExistence type="inferred from homology"/>
<dbReference type="Gene3D" id="2.60.260.20">
    <property type="entry name" value="Urease metallochaperone UreE, N-terminal domain"/>
    <property type="match status" value="1"/>
</dbReference>
<accession>A0ABS5DSM7</accession>
<comment type="subcellular location">
    <subcellularLocation>
        <location evidence="1 7">Cytoplasm</location>
    </subcellularLocation>
</comment>
<dbReference type="EMBL" id="JAGQDG010000001">
    <property type="protein sequence ID" value="MBQ0934149.1"/>
    <property type="molecule type" value="Genomic_DNA"/>
</dbReference>
<evidence type="ECO:0000256" key="1">
    <source>
        <dbReference type="ARBA" id="ARBA00004496"/>
    </source>
</evidence>
<evidence type="ECO:0000259" key="9">
    <source>
        <dbReference type="SMART" id="SM00988"/>
    </source>
</evidence>
<evidence type="ECO:0000256" key="3">
    <source>
        <dbReference type="ARBA" id="ARBA00022596"/>
    </source>
</evidence>
<feature type="compositionally biased region" description="Basic and acidic residues" evidence="8">
    <location>
        <begin position="153"/>
        <end position="163"/>
    </location>
</feature>